<evidence type="ECO:0000313" key="1">
    <source>
        <dbReference type="Proteomes" id="UP000095287"/>
    </source>
</evidence>
<dbReference type="AlphaFoldDB" id="A0A1I7ZI44"/>
<reference evidence="2" key="1">
    <citation type="submission" date="2016-11" db="UniProtKB">
        <authorList>
            <consortium name="WormBaseParasite"/>
        </authorList>
    </citation>
    <scope>IDENTIFICATION</scope>
</reference>
<keyword evidence="1" id="KW-1185">Reference proteome</keyword>
<dbReference type="Proteomes" id="UP000095287">
    <property type="component" value="Unplaced"/>
</dbReference>
<evidence type="ECO:0000313" key="2">
    <source>
        <dbReference type="WBParaSite" id="L893_g26614.t1"/>
    </source>
</evidence>
<accession>A0A1I7ZI44</accession>
<proteinExistence type="predicted"/>
<organism evidence="1 2">
    <name type="scientific">Steinernema glaseri</name>
    <dbReference type="NCBI Taxonomy" id="37863"/>
    <lineage>
        <taxon>Eukaryota</taxon>
        <taxon>Metazoa</taxon>
        <taxon>Ecdysozoa</taxon>
        <taxon>Nematoda</taxon>
        <taxon>Chromadorea</taxon>
        <taxon>Rhabditida</taxon>
        <taxon>Tylenchina</taxon>
        <taxon>Panagrolaimomorpha</taxon>
        <taxon>Strongyloidoidea</taxon>
        <taxon>Steinernematidae</taxon>
        <taxon>Steinernema</taxon>
    </lineage>
</organism>
<protein>
    <submittedName>
        <fullName evidence="2">Uncharacterized protein</fullName>
    </submittedName>
</protein>
<name>A0A1I7ZI44_9BILA</name>
<dbReference type="WBParaSite" id="L893_g26614.t1">
    <property type="protein sequence ID" value="L893_g26614.t1"/>
    <property type="gene ID" value="L893_g26614"/>
</dbReference>
<sequence>MFFVPKEGFGPWIIVSGAYILPNDCPVGEKDHGPEDVDEEAPFGIELPDSGGDGAAHRRQLMERRHEDRHLGQKAPERGDRVVHHAQEHVPDGDGAVLPGTSLKYWPTQRSSPVADGLFQLHGALLAARLRRQKEGDEAVDDGTPRRGALRQLGEVVLQGGSEAEDKEGHLVHKAKTVQLGPLRAKDLPHYLIVAVVGEDGHLAVAPPLFTSRPTTVYLMTLPSSGFVDTSKAVVPERLLRKEGSEKTGDVWVL</sequence>